<dbReference type="SMART" id="SM00355">
    <property type="entry name" value="ZnF_C2H2"/>
    <property type="match status" value="4"/>
</dbReference>
<feature type="compositionally biased region" description="Polar residues" evidence="7">
    <location>
        <begin position="312"/>
        <end position="322"/>
    </location>
</feature>
<feature type="compositionally biased region" description="Basic and acidic residues" evidence="7">
    <location>
        <begin position="248"/>
        <end position="263"/>
    </location>
</feature>
<dbReference type="SUPFAM" id="SSF57667">
    <property type="entry name" value="beta-beta-alpha zinc fingers"/>
    <property type="match status" value="1"/>
</dbReference>
<evidence type="ECO:0000256" key="3">
    <source>
        <dbReference type="ARBA" id="ARBA00022771"/>
    </source>
</evidence>
<dbReference type="PROSITE" id="PS00028">
    <property type="entry name" value="ZINC_FINGER_C2H2_1"/>
    <property type="match status" value="2"/>
</dbReference>
<reference evidence="9" key="2">
    <citation type="submission" date="2023-07" db="EMBL/GenBank/DDBJ databases">
        <authorList>
            <consortium name="Lawrence Berkeley National Laboratory"/>
            <person name="Haridas S."/>
            <person name="Hensen N."/>
            <person name="Bonometti L."/>
            <person name="Westerberg I."/>
            <person name="Brannstrom I.O."/>
            <person name="Guillou S."/>
            <person name="Cros-Aarteil S."/>
            <person name="Calhoun S."/>
            <person name="Kuo A."/>
            <person name="Mondo S."/>
            <person name="Pangilinan J."/>
            <person name="Riley R."/>
            <person name="LaButti K."/>
            <person name="Andreopoulos B."/>
            <person name="Lipzen A."/>
            <person name="Chen C."/>
            <person name="Yanf M."/>
            <person name="Daum C."/>
            <person name="Ng V."/>
            <person name="Clum A."/>
            <person name="Steindorff A."/>
            <person name="Ohm R."/>
            <person name="Martin F."/>
            <person name="Silar P."/>
            <person name="Natvig D."/>
            <person name="Lalanne C."/>
            <person name="Gautier V."/>
            <person name="Ament-velasquez S.L."/>
            <person name="Kruys A."/>
            <person name="Hutchinson M.I."/>
            <person name="Powell A.J."/>
            <person name="Barry K."/>
            <person name="Miller A.N."/>
            <person name="Grigoriev I.V."/>
            <person name="Debuchy R."/>
            <person name="Gladieux P."/>
            <person name="Thoren M.H."/>
            <person name="Johannesson H."/>
        </authorList>
    </citation>
    <scope>NUCLEOTIDE SEQUENCE</scope>
    <source>
        <strain evidence="9">FGSC 1904</strain>
    </source>
</reference>
<dbReference type="PROSITE" id="PS50157">
    <property type="entry name" value="ZINC_FINGER_C2H2_2"/>
    <property type="match status" value="1"/>
</dbReference>
<feature type="compositionally biased region" description="Basic and acidic residues" evidence="7">
    <location>
        <begin position="551"/>
        <end position="564"/>
    </location>
</feature>
<feature type="region of interest" description="Disordered" evidence="7">
    <location>
        <begin position="402"/>
        <end position="564"/>
    </location>
</feature>
<dbReference type="AlphaFoldDB" id="A0AAE0PK52"/>
<dbReference type="InterPro" id="IPR013087">
    <property type="entry name" value="Znf_C2H2_type"/>
</dbReference>
<feature type="compositionally biased region" description="Polar residues" evidence="7">
    <location>
        <begin position="463"/>
        <end position="478"/>
    </location>
</feature>
<keyword evidence="1" id="KW-0479">Metal-binding</keyword>
<keyword evidence="5" id="KW-0539">Nucleus</keyword>
<evidence type="ECO:0000313" key="10">
    <source>
        <dbReference type="Proteomes" id="UP001281003"/>
    </source>
</evidence>
<evidence type="ECO:0000256" key="6">
    <source>
        <dbReference type="PROSITE-ProRule" id="PRU00042"/>
    </source>
</evidence>
<dbReference type="InterPro" id="IPR036236">
    <property type="entry name" value="Znf_C2H2_sf"/>
</dbReference>
<dbReference type="Proteomes" id="UP001281003">
    <property type="component" value="Unassembled WGS sequence"/>
</dbReference>
<dbReference type="GO" id="GO:0000978">
    <property type="term" value="F:RNA polymerase II cis-regulatory region sequence-specific DNA binding"/>
    <property type="evidence" value="ECO:0007669"/>
    <property type="project" value="TreeGrafter"/>
</dbReference>
<dbReference type="Gene3D" id="3.30.160.60">
    <property type="entry name" value="Classic Zinc Finger"/>
    <property type="match status" value="1"/>
</dbReference>
<feature type="compositionally biased region" description="Polar residues" evidence="7">
    <location>
        <begin position="604"/>
        <end position="622"/>
    </location>
</feature>
<feature type="domain" description="C2H2-type" evidence="8">
    <location>
        <begin position="350"/>
        <end position="377"/>
    </location>
</feature>
<dbReference type="EMBL" id="JAUTDP010000002">
    <property type="protein sequence ID" value="KAK3401312.1"/>
    <property type="molecule type" value="Genomic_DNA"/>
</dbReference>
<dbReference type="GO" id="GO:0008270">
    <property type="term" value="F:zinc ion binding"/>
    <property type="evidence" value="ECO:0007669"/>
    <property type="project" value="UniProtKB-KW"/>
</dbReference>
<feature type="compositionally biased region" description="Basic and acidic residues" evidence="7">
    <location>
        <begin position="424"/>
        <end position="436"/>
    </location>
</feature>
<evidence type="ECO:0000259" key="8">
    <source>
        <dbReference type="PROSITE" id="PS50157"/>
    </source>
</evidence>
<keyword evidence="3 6" id="KW-0863">Zinc-finger</keyword>
<feature type="region of interest" description="Disordered" evidence="7">
    <location>
        <begin position="598"/>
        <end position="633"/>
    </location>
</feature>
<accession>A0AAE0PK52</accession>
<evidence type="ECO:0000256" key="5">
    <source>
        <dbReference type="ARBA" id="ARBA00023242"/>
    </source>
</evidence>
<keyword evidence="2" id="KW-0677">Repeat</keyword>
<evidence type="ECO:0000256" key="7">
    <source>
        <dbReference type="SAM" id="MobiDB-lite"/>
    </source>
</evidence>
<dbReference type="GO" id="GO:0000981">
    <property type="term" value="F:DNA-binding transcription factor activity, RNA polymerase II-specific"/>
    <property type="evidence" value="ECO:0007669"/>
    <property type="project" value="TreeGrafter"/>
</dbReference>
<feature type="region of interest" description="Disordered" evidence="7">
    <location>
        <begin position="183"/>
        <end position="225"/>
    </location>
</feature>
<evidence type="ECO:0000256" key="4">
    <source>
        <dbReference type="ARBA" id="ARBA00022833"/>
    </source>
</evidence>
<dbReference type="InterPro" id="IPR050527">
    <property type="entry name" value="Snail/Krueppel_Znf"/>
</dbReference>
<dbReference type="PANTHER" id="PTHR24388:SF53">
    <property type="entry name" value="CHORION TRANSCRIPTION FACTOR CF2-RELATED"/>
    <property type="match status" value="1"/>
</dbReference>
<keyword evidence="4" id="KW-0862">Zinc</keyword>
<feature type="compositionally biased region" description="Low complexity" evidence="7">
    <location>
        <begin position="538"/>
        <end position="547"/>
    </location>
</feature>
<feature type="compositionally biased region" description="Acidic residues" evidence="7">
    <location>
        <begin position="77"/>
        <end position="90"/>
    </location>
</feature>
<protein>
    <recommendedName>
        <fullName evidence="8">C2H2-type domain-containing protein</fullName>
    </recommendedName>
</protein>
<dbReference type="FunFam" id="3.30.160.60:FF:000446">
    <property type="entry name" value="Zinc finger protein"/>
    <property type="match status" value="1"/>
</dbReference>
<dbReference type="PANTHER" id="PTHR24388">
    <property type="entry name" value="ZINC FINGER PROTEIN"/>
    <property type="match status" value="1"/>
</dbReference>
<evidence type="ECO:0000256" key="2">
    <source>
        <dbReference type="ARBA" id="ARBA00022737"/>
    </source>
</evidence>
<reference evidence="9" key="1">
    <citation type="journal article" date="2023" name="Mol. Phylogenet. Evol.">
        <title>Genome-scale phylogeny and comparative genomics of the fungal order Sordariales.</title>
        <authorList>
            <person name="Hensen N."/>
            <person name="Bonometti L."/>
            <person name="Westerberg I."/>
            <person name="Brannstrom I.O."/>
            <person name="Guillou S."/>
            <person name="Cros-Aarteil S."/>
            <person name="Calhoun S."/>
            <person name="Haridas S."/>
            <person name="Kuo A."/>
            <person name="Mondo S."/>
            <person name="Pangilinan J."/>
            <person name="Riley R."/>
            <person name="LaButti K."/>
            <person name="Andreopoulos B."/>
            <person name="Lipzen A."/>
            <person name="Chen C."/>
            <person name="Yan M."/>
            <person name="Daum C."/>
            <person name="Ng V."/>
            <person name="Clum A."/>
            <person name="Steindorff A."/>
            <person name="Ohm R.A."/>
            <person name="Martin F."/>
            <person name="Silar P."/>
            <person name="Natvig D.O."/>
            <person name="Lalanne C."/>
            <person name="Gautier V."/>
            <person name="Ament-Velasquez S.L."/>
            <person name="Kruys A."/>
            <person name="Hutchinson M.I."/>
            <person name="Powell A.J."/>
            <person name="Barry K."/>
            <person name="Miller A.N."/>
            <person name="Grigoriev I.V."/>
            <person name="Debuchy R."/>
            <person name="Gladieux P."/>
            <person name="Hiltunen Thoren M."/>
            <person name="Johannesson H."/>
        </authorList>
    </citation>
    <scope>NUCLEOTIDE SEQUENCE</scope>
    <source>
        <strain evidence="9">FGSC 1904</strain>
    </source>
</reference>
<evidence type="ECO:0000313" key="9">
    <source>
        <dbReference type="EMBL" id="KAK3401312.1"/>
    </source>
</evidence>
<proteinExistence type="predicted"/>
<feature type="region of interest" description="Disordered" evidence="7">
    <location>
        <begin position="237"/>
        <end position="278"/>
    </location>
</feature>
<feature type="compositionally biased region" description="Basic and acidic residues" evidence="7">
    <location>
        <begin position="67"/>
        <end position="76"/>
    </location>
</feature>
<feature type="region of interest" description="Disordered" evidence="7">
    <location>
        <begin position="305"/>
        <end position="353"/>
    </location>
</feature>
<sequence length="690" mass="77321">MASFGLSSQAKLQASSARDTSKVCGPCLLCPENAEMQFKSEKQYASHIGRHLENLALFALPRVDDDYSTGDERSSDGEDDEDNDDDDDDNNVAQDLNEWLVDDDDVKSHISGESAHSVESGVLANDDDEQGPYIQWKDDLHVFCHTYQCMKCKYIFDIDRQHVSCACPNCASERCMRLSVRRLESQADPDSLQSVDTGTHDEMKTHTRNSDETQHLQSRESGEPAVKFVDSCDDQVLKDQTHGTPGAHADHKREDSTASRADQEQAFASSQVSHHADVPALDLQPEERGDVDKDLVAQPNHQLFGEAPHALSNHQPTATQGMGRTKEETDGTFRGHDEPEPVHDRDTRPHKCSHCERSFDELEKLNRHKRNHHELHECLGPGCTMWFDTKSDLDRHWDDRHNRGDEVGFDSVLAKQSPPSCGEWAKKLRDRQVSRDRKSRTLTTQDAEMQTIRMVEQGEAMLESSQDNSTENTSTAHAESSKGKIGPEEQEAVNKEITDQPEEQLSGEAPHAMHASDDTSAMPAPAPAPAPAQNPHASSRSSGSWSSAQDEFLRNAKSERKPSDKIVEEMREMFGVERSSLEISLRWRNINNMPAWEGIPRPAPSTSSPVEKVSGSQTSSSGPAAVEPVGEEVNVSQDEREWYTCQVCRLRTLNKQDYDQHLEWLEHQGKIAAIRADFEAAIEDAKRRMW</sequence>
<comment type="caution">
    <text evidence="9">The sequence shown here is derived from an EMBL/GenBank/DDBJ whole genome shotgun (WGS) entry which is preliminary data.</text>
</comment>
<feature type="compositionally biased region" description="Basic and acidic residues" evidence="7">
    <location>
        <begin position="324"/>
        <end position="353"/>
    </location>
</feature>
<feature type="region of interest" description="Disordered" evidence="7">
    <location>
        <begin position="67"/>
        <end position="92"/>
    </location>
</feature>
<evidence type="ECO:0000256" key="1">
    <source>
        <dbReference type="ARBA" id="ARBA00022723"/>
    </source>
</evidence>
<organism evidence="9 10">
    <name type="scientific">Sordaria brevicollis</name>
    <dbReference type="NCBI Taxonomy" id="83679"/>
    <lineage>
        <taxon>Eukaryota</taxon>
        <taxon>Fungi</taxon>
        <taxon>Dikarya</taxon>
        <taxon>Ascomycota</taxon>
        <taxon>Pezizomycotina</taxon>
        <taxon>Sordariomycetes</taxon>
        <taxon>Sordariomycetidae</taxon>
        <taxon>Sordariales</taxon>
        <taxon>Sordariaceae</taxon>
        <taxon>Sordaria</taxon>
    </lineage>
</organism>
<feature type="compositionally biased region" description="Basic and acidic residues" evidence="7">
    <location>
        <begin position="479"/>
        <end position="498"/>
    </location>
</feature>
<gene>
    <name evidence="9" type="ORF">B0T20DRAFT_112982</name>
</gene>
<keyword evidence="10" id="KW-1185">Reference proteome</keyword>
<name>A0AAE0PK52_SORBR</name>
<feature type="compositionally biased region" description="Basic and acidic residues" evidence="7">
    <location>
        <begin position="198"/>
        <end position="222"/>
    </location>
</feature>